<feature type="chain" id="PRO_5039380196" description="DUF732 domain-containing protein" evidence="2">
    <location>
        <begin position="27"/>
        <end position="160"/>
    </location>
</feature>
<protein>
    <recommendedName>
        <fullName evidence="5">DUF732 domain-containing protein</fullName>
    </recommendedName>
</protein>
<evidence type="ECO:0000256" key="2">
    <source>
        <dbReference type="SAM" id="SignalP"/>
    </source>
</evidence>
<keyword evidence="2" id="KW-0732">Signal</keyword>
<accession>A0A7I9WEW9</accession>
<proteinExistence type="predicted"/>
<organism evidence="3 4">
    <name type="scientific">Mycolicibacterium murale</name>
    <dbReference type="NCBI Taxonomy" id="182220"/>
    <lineage>
        <taxon>Bacteria</taxon>
        <taxon>Bacillati</taxon>
        <taxon>Actinomycetota</taxon>
        <taxon>Actinomycetes</taxon>
        <taxon>Mycobacteriales</taxon>
        <taxon>Mycobacteriaceae</taxon>
        <taxon>Mycolicibacterium</taxon>
    </lineage>
</organism>
<dbReference type="EMBL" id="BLKT01000003">
    <property type="protein sequence ID" value="GFG56283.1"/>
    <property type="molecule type" value="Genomic_DNA"/>
</dbReference>
<comment type="caution">
    <text evidence="3">The sequence shown here is derived from an EMBL/GenBank/DDBJ whole genome shotgun (WGS) entry which is preliminary data.</text>
</comment>
<evidence type="ECO:0000256" key="1">
    <source>
        <dbReference type="SAM" id="MobiDB-lite"/>
    </source>
</evidence>
<dbReference type="AlphaFoldDB" id="A0A7I9WEW9"/>
<evidence type="ECO:0000313" key="4">
    <source>
        <dbReference type="Proteomes" id="UP000465241"/>
    </source>
</evidence>
<dbReference type="Proteomes" id="UP000465241">
    <property type="component" value="Unassembled WGS sequence"/>
</dbReference>
<keyword evidence="4" id="KW-1185">Reference proteome</keyword>
<evidence type="ECO:0008006" key="5">
    <source>
        <dbReference type="Google" id="ProtNLM"/>
    </source>
</evidence>
<feature type="signal peptide" evidence="2">
    <location>
        <begin position="1"/>
        <end position="26"/>
    </location>
</feature>
<feature type="region of interest" description="Disordered" evidence="1">
    <location>
        <begin position="40"/>
        <end position="71"/>
    </location>
</feature>
<reference evidence="3 4" key="1">
    <citation type="journal article" date="2019" name="Emerg. Microbes Infect.">
        <title>Comprehensive subspecies identification of 175 nontuberculous mycobacteria species based on 7547 genomic profiles.</title>
        <authorList>
            <person name="Matsumoto Y."/>
            <person name="Kinjo T."/>
            <person name="Motooka D."/>
            <person name="Nabeya D."/>
            <person name="Jung N."/>
            <person name="Uechi K."/>
            <person name="Horii T."/>
            <person name="Iida T."/>
            <person name="Fujita J."/>
            <person name="Nakamura S."/>
        </authorList>
    </citation>
    <scope>NUCLEOTIDE SEQUENCE [LARGE SCALE GENOMIC DNA]</scope>
    <source>
        <strain evidence="3 4">JCM 13392</strain>
    </source>
</reference>
<gene>
    <name evidence="3" type="ORF">MMUR_04190</name>
</gene>
<feature type="compositionally biased region" description="Polar residues" evidence="1">
    <location>
        <begin position="54"/>
        <end position="71"/>
    </location>
</feature>
<sequence length="160" mass="16860">MQLTPGTRRRRASVAILATALLSALAAAVISSCSSGEDLMTSMAPPRADAPASPNGSDATLPSAPNTRDLSITPQQHDYLEALNGSGVRRSSDLMALSIGSYVCQARNAGQSDQGVWDFVFPLVRGEIHDMNPNTAVTAIAAQVDETTAQYIRIATDRLC</sequence>
<evidence type="ECO:0000313" key="3">
    <source>
        <dbReference type="EMBL" id="GFG56283.1"/>
    </source>
</evidence>
<name>A0A7I9WEW9_9MYCO</name>
<dbReference type="RefSeq" id="WP_246243525.1">
    <property type="nucleotide sequence ID" value="NZ_BAAAMC010000025.1"/>
</dbReference>